<dbReference type="AlphaFoldDB" id="A0AAN8IDX5"/>
<reference evidence="3 4" key="1">
    <citation type="submission" date="2019-10" db="EMBL/GenBank/DDBJ databases">
        <title>Assembly and Annotation for the nematode Trichostrongylus colubriformis.</title>
        <authorList>
            <person name="Martin J."/>
        </authorList>
    </citation>
    <scope>NUCLEOTIDE SEQUENCE [LARGE SCALE GENOMIC DNA]</scope>
    <source>
        <strain evidence="3">G859</strain>
        <tissue evidence="3">Whole worm</tissue>
    </source>
</reference>
<proteinExistence type="predicted"/>
<evidence type="ECO:0000256" key="1">
    <source>
        <dbReference type="SAM" id="Coils"/>
    </source>
</evidence>
<feature type="coiled-coil region" evidence="1">
    <location>
        <begin position="74"/>
        <end position="148"/>
    </location>
</feature>
<sequence length="262" mass="31262">MHVPHLRRHLWWIRHPLISRRVVYNFSLKFPDMASGGKPDFLDKWVRRVTRPLPKLTSDFLTKVISRPQYYSVLLKYVSELEELKNELDRLHVKFLEYMEARINYRLYTTNKNERRVNRRVMRLAKGMKKYEENLKKWEQNMEIDMIVIGSVDPEMYKLLSAHGTLVPPSQPKVPAYHSMHSLDFGSQGMKQEYRSMDSLDFEHHAEKPEYHSMESLDFASHVEVPEYHSMESLNYESQAEKPEYHSMESLDSESEYFVADL</sequence>
<comment type="caution">
    <text evidence="3">The sequence shown here is derived from an EMBL/GenBank/DDBJ whole genome shotgun (WGS) entry which is preliminary data.</text>
</comment>
<dbReference type="EMBL" id="WIXE01024410">
    <property type="protein sequence ID" value="KAK5965628.1"/>
    <property type="molecule type" value="Genomic_DNA"/>
</dbReference>
<evidence type="ECO:0000313" key="3">
    <source>
        <dbReference type="EMBL" id="KAK5965628.1"/>
    </source>
</evidence>
<evidence type="ECO:0000256" key="2">
    <source>
        <dbReference type="SAM" id="MobiDB-lite"/>
    </source>
</evidence>
<organism evidence="3 4">
    <name type="scientific">Trichostrongylus colubriformis</name>
    <name type="common">Black scour worm</name>
    <dbReference type="NCBI Taxonomy" id="6319"/>
    <lineage>
        <taxon>Eukaryota</taxon>
        <taxon>Metazoa</taxon>
        <taxon>Ecdysozoa</taxon>
        <taxon>Nematoda</taxon>
        <taxon>Chromadorea</taxon>
        <taxon>Rhabditida</taxon>
        <taxon>Rhabditina</taxon>
        <taxon>Rhabditomorpha</taxon>
        <taxon>Strongyloidea</taxon>
        <taxon>Trichostrongylidae</taxon>
        <taxon>Trichostrongylus</taxon>
    </lineage>
</organism>
<feature type="region of interest" description="Disordered" evidence="2">
    <location>
        <begin position="239"/>
        <end position="262"/>
    </location>
</feature>
<accession>A0AAN8IDX5</accession>
<protein>
    <submittedName>
        <fullName evidence="3">Uncharacterized protein</fullName>
    </submittedName>
</protein>
<name>A0AAN8IDX5_TRICO</name>
<gene>
    <name evidence="3" type="ORF">GCK32_001285</name>
</gene>
<dbReference type="Proteomes" id="UP001331761">
    <property type="component" value="Unassembled WGS sequence"/>
</dbReference>
<keyword evidence="1" id="KW-0175">Coiled coil</keyword>
<evidence type="ECO:0000313" key="4">
    <source>
        <dbReference type="Proteomes" id="UP001331761"/>
    </source>
</evidence>
<feature type="compositionally biased region" description="Basic and acidic residues" evidence="2">
    <location>
        <begin position="239"/>
        <end position="249"/>
    </location>
</feature>
<keyword evidence="4" id="KW-1185">Reference proteome</keyword>